<dbReference type="GO" id="GO:0015833">
    <property type="term" value="P:peptide transport"/>
    <property type="evidence" value="ECO:0007669"/>
    <property type="project" value="InterPro"/>
</dbReference>
<evidence type="ECO:0000256" key="3">
    <source>
        <dbReference type="ARBA" id="ARBA00022741"/>
    </source>
</evidence>
<dbReference type="STRING" id="112413.SAMN05421854_102906"/>
<dbReference type="PROSITE" id="PS00211">
    <property type="entry name" value="ABC_TRANSPORTER_1"/>
    <property type="match status" value="1"/>
</dbReference>
<dbReference type="SUPFAM" id="SSF52540">
    <property type="entry name" value="P-loop containing nucleoside triphosphate hydrolases"/>
    <property type="match status" value="1"/>
</dbReference>
<dbReference type="Proteomes" id="UP000470404">
    <property type="component" value="Unassembled WGS sequence"/>
</dbReference>
<comment type="similarity">
    <text evidence="1">Belongs to the ABC transporter superfamily.</text>
</comment>
<evidence type="ECO:0000256" key="4">
    <source>
        <dbReference type="ARBA" id="ARBA00022840"/>
    </source>
</evidence>
<dbReference type="EMBL" id="FOWC01000002">
    <property type="protein sequence ID" value="SFO67404.1"/>
    <property type="molecule type" value="Genomic_DNA"/>
</dbReference>
<dbReference type="GO" id="GO:0005524">
    <property type="term" value="F:ATP binding"/>
    <property type="evidence" value="ECO:0007669"/>
    <property type="project" value="UniProtKB-KW"/>
</dbReference>
<accession>A0A1I5J3E7</accession>
<keyword evidence="4 7" id="KW-0067">ATP-binding</keyword>
<dbReference type="NCBIfam" id="TIGR01727">
    <property type="entry name" value="oligo_HPY"/>
    <property type="match status" value="1"/>
</dbReference>
<dbReference type="OrthoDB" id="5170605at2"/>
<organism evidence="7 8">
    <name type="scientific">Amycolatopsis rubida</name>
    <dbReference type="NCBI Taxonomy" id="112413"/>
    <lineage>
        <taxon>Bacteria</taxon>
        <taxon>Bacillati</taxon>
        <taxon>Actinomycetota</taxon>
        <taxon>Actinomycetes</taxon>
        <taxon>Pseudonocardiales</taxon>
        <taxon>Pseudonocardiaceae</taxon>
        <taxon>Amycolatopsis</taxon>
    </lineage>
</organism>
<dbReference type="Pfam" id="PF08352">
    <property type="entry name" value="oligo_HPY"/>
    <property type="match status" value="1"/>
</dbReference>
<dbReference type="CDD" id="cd03257">
    <property type="entry name" value="ABC_NikE_OppD_transporters"/>
    <property type="match status" value="1"/>
</dbReference>
<dbReference type="Gene3D" id="3.40.50.300">
    <property type="entry name" value="P-loop containing nucleotide triphosphate hydrolases"/>
    <property type="match status" value="1"/>
</dbReference>
<dbReference type="InterPro" id="IPR050319">
    <property type="entry name" value="ABC_transp_ATP-bind"/>
</dbReference>
<sequence length="343" mass="37548">MSEATTGQSPVLSAQNLVKHFPIRGGGLIRRVSGAVQAVSDVSFDIYPHETLALVGESGCGKSTTARIALALQPLTGGKVTYEGKDLASMGKRELQRLRRSMQIVFQDPYASVDPRLPVNEIIAEPLRIHGLYDNGGKQQVRDLMKTVGLRPEHGNRFPHEFSGGQRQRIGIARALALRPKVLVLDEPVSALDVSIQAGVLNLLKDLQAEFGLSYLFVSHDLSVVRHVADRIAVMYLGKIVETAPSEELFETPAHPYTQALISAIPVPDPRKERTRQRIVITGDVPSPANPPSGCRFRTRCPKFANQLDDAGREKCKTEEPALVDRGHAHPVACHFAESLQLI</sequence>
<keyword evidence="3" id="KW-0547">Nucleotide-binding</keyword>
<dbReference type="PROSITE" id="PS50893">
    <property type="entry name" value="ABC_TRANSPORTER_2"/>
    <property type="match status" value="1"/>
</dbReference>
<dbReference type="AlphaFoldDB" id="A0A1I5J3E7"/>
<dbReference type="InterPro" id="IPR017871">
    <property type="entry name" value="ABC_transporter-like_CS"/>
</dbReference>
<dbReference type="InterPro" id="IPR027417">
    <property type="entry name" value="P-loop_NTPase"/>
</dbReference>
<dbReference type="RefSeq" id="WP_067575966.1">
    <property type="nucleotide sequence ID" value="NZ_FOWC01000002.1"/>
</dbReference>
<dbReference type="PANTHER" id="PTHR43776">
    <property type="entry name" value="TRANSPORT ATP-BINDING PROTEIN"/>
    <property type="match status" value="1"/>
</dbReference>
<dbReference type="GO" id="GO:0055085">
    <property type="term" value="P:transmembrane transport"/>
    <property type="evidence" value="ECO:0007669"/>
    <property type="project" value="UniProtKB-ARBA"/>
</dbReference>
<reference evidence="7 8" key="1">
    <citation type="submission" date="2016-10" db="EMBL/GenBank/DDBJ databases">
        <authorList>
            <person name="de Groot N.N."/>
        </authorList>
    </citation>
    <scope>NUCLEOTIDE SEQUENCE [LARGE SCALE GENOMIC DNA]</scope>
    <source>
        <strain evidence="7 8">DSM 44637</strain>
    </source>
</reference>
<feature type="domain" description="ABC transporter" evidence="5">
    <location>
        <begin position="23"/>
        <end position="262"/>
    </location>
</feature>
<evidence type="ECO:0000313" key="6">
    <source>
        <dbReference type="EMBL" id="NEC58284.1"/>
    </source>
</evidence>
<proteinExistence type="inferred from homology"/>
<evidence type="ECO:0000313" key="9">
    <source>
        <dbReference type="Proteomes" id="UP000470404"/>
    </source>
</evidence>
<dbReference type="Pfam" id="PF00005">
    <property type="entry name" value="ABC_tran"/>
    <property type="match status" value="1"/>
</dbReference>
<evidence type="ECO:0000313" key="7">
    <source>
        <dbReference type="EMBL" id="SFO67404.1"/>
    </source>
</evidence>
<dbReference type="SMART" id="SM00382">
    <property type="entry name" value="AAA"/>
    <property type="match status" value="1"/>
</dbReference>
<dbReference type="FunFam" id="3.40.50.300:FF:000016">
    <property type="entry name" value="Oligopeptide ABC transporter ATP-binding component"/>
    <property type="match status" value="1"/>
</dbReference>
<evidence type="ECO:0000259" key="5">
    <source>
        <dbReference type="PROSITE" id="PS50893"/>
    </source>
</evidence>
<keyword evidence="2" id="KW-0813">Transport</keyword>
<evidence type="ECO:0000256" key="1">
    <source>
        <dbReference type="ARBA" id="ARBA00005417"/>
    </source>
</evidence>
<dbReference type="EMBL" id="JAAGNC010000111">
    <property type="protein sequence ID" value="NEC58284.1"/>
    <property type="molecule type" value="Genomic_DNA"/>
</dbReference>
<dbReference type="Proteomes" id="UP000199137">
    <property type="component" value="Unassembled WGS sequence"/>
</dbReference>
<name>A0A1I5J3E7_9PSEU</name>
<evidence type="ECO:0000256" key="2">
    <source>
        <dbReference type="ARBA" id="ARBA00022448"/>
    </source>
</evidence>
<keyword evidence="9" id="KW-1185">Reference proteome</keyword>
<reference evidence="6 9" key="2">
    <citation type="submission" date="2020-01" db="EMBL/GenBank/DDBJ databases">
        <title>Insect and environment-associated Actinomycetes.</title>
        <authorList>
            <person name="Currrie C."/>
            <person name="Chevrette M."/>
            <person name="Carlson C."/>
            <person name="Stubbendieck R."/>
            <person name="Wendt-Pienkowski E."/>
        </authorList>
    </citation>
    <scope>NUCLEOTIDE SEQUENCE [LARGE SCALE GENOMIC DNA]</scope>
    <source>
        <strain evidence="6 9">SID8386</strain>
    </source>
</reference>
<dbReference type="GO" id="GO:0016887">
    <property type="term" value="F:ATP hydrolysis activity"/>
    <property type="evidence" value="ECO:0007669"/>
    <property type="project" value="InterPro"/>
</dbReference>
<dbReference type="InterPro" id="IPR003593">
    <property type="entry name" value="AAA+_ATPase"/>
</dbReference>
<dbReference type="InterPro" id="IPR013563">
    <property type="entry name" value="Oligopep_ABC_C"/>
</dbReference>
<evidence type="ECO:0000313" key="8">
    <source>
        <dbReference type="Proteomes" id="UP000199137"/>
    </source>
</evidence>
<dbReference type="InterPro" id="IPR003439">
    <property type="entry name" value="ABC_transporter-like_ATP-bd"/>
</dbReference>
<dbReference type="PANTHER" id="PTHR43776:SF7">
    <property type="entry name" value="D,D-DIPEPTIDE TRANSPORT ATP-BINDING PROTEIN DDPF-RELATED"/>
    <property type="match status" value="1"/>
</dbReference>
<protein>
    <submittedName>
        <fullName evidence="6">ATP-binding cassette domain-containing protein</fullName>
    </submittedName>
    <submittedName>
        <fullName evidence="7">Peptide/nickel transport system ATP-binding protein/oligopeptide transport system ATP-binding protein</fullName>
    </submittedName>
</protein>
<gene>
    <name evidence="6" type="ORF">G3I59_22425</name>
    <name evidence="7" type="ORF">SAMN05421854_102906</name>
</gene>